<accession>A0AAD8AG12</accession>
<reference evidence="1" key="1">
    <citation type="journal article" date="2023" name="IScience">
        <title>Live-bearing cockroach genome reveals convergent evolutionary mechanisms linked to viviparity in insects and beyond.</title>
        <authorList>
            <person name="Fouks B."/>
            <person name="Harrison M.C."/>
            <person name="Mikhailova A.A."/>
            <person name="Marchal E."/>
            <person name="English S."/>
            <person name="Carruthers M."/>
            <person name="Jennings E.C."/>
            <person name="Chiamaka E.L."/>
            <person name="Frigard R.A."/>
            <person name="Pippel M."/>
            <person name="Attardo G.M."/>
            <person name="Benoit J.B."/>
            <person name="Bornberg-Bauer E."/>
            <person name="Tobe S.S."/>
        </authorList>
    </citation>
    <scope>NUCLEOTIDE SEQUENCE</scope>
    <source>
        <strain evidence="1">Stay&amp;Tobe</strain>
    </source>
</reference>
<reference evidence="1" key="2">
    <citation type="submission" date="2023-05" db="EMBL/GenBank/DDBJ databases">
        <authorList>
            <person name="Fouks B."/>
        </authorList>
    </citation>
    <scope>NUCLEOTIDE SEQUENCE</scope>
    <source>
        <strain evidence="1">Stay&amp;Tobe</strain>
        <tissue evidence="1">Testes</tissue>
    </source>
</reference>
<dbReference type="AlphaFoldDB" id="A0AAD8AG12"/>
<feature type="non-terminal residue" evidence="1">
    <location>
        <position position="1"/>
    </location>
</feature>
<keyword evidence="2" id="KW-1185">Reference proteome</keyword>
<sequence length="58" mass="6572">QTKPSYLSPPEMRVFGPEKIQWRVKYIVFGVVRLIGQNSDGIYREVYKLALLGSDGGN</sequence>
<proteinExistence type="predicted"/>
<organism evidence="1 2">
    <name type="scientific">Diploptera punctata</name>
    <name type="common">Pacific beetle cockroach</name>
    <dbReference type="NCBI Taxonomy" id="6984"/>
    <lineage>
        <taxon>Eukaryota</taxon>
        <taxon>Metazoa</taxon>
        <taxon>Ecdysozoa</taxon>
        <taxon>Arthropoda</taxon>
        <taxon>Hexapoda</taxon>
        <taxon>Insecta</taxon>
        <taxon>Pterygota</taxon>
        <taxon>Neoptera</taxon>
        <taxon>Polyneoptera</taxon>
        <taxon>Dictyoptera</taxon>
        <taxon>Blattodea</taxon>
        <taxon>Blaberoidea</taxon>
        <taxon>Blaberidae</taxon>
        <taxon>Diplopterinae</taxon>
        <taxon>Diploptera</taxon>
    </lineage>
</organism>
<dbReference type="EMBL" id="JASPKZ010001600">
    <property type="protein sequence ID" value="KAJ9597587.1"/>
    <property type="molecule type" value="Genomic_DNA"/>
</dbReference>
<evidence type="ECO:0000313" key="1">
    <source>
        <dbReference type="EMBL" id="KAJ9597587.1"/>
    </source>
</evidence>
<protein>
    <submittedName>
        <fullName evidence="1">Uncharacterized protein</fullName>
    </submittedName>
</protein>
<name>A0AAD8AG12_DIPPU</name>
<evidence type="ECO:0000313" key="2">
    <source>
        <dbReference type="Proteomes" id="UP001233999"/>
    </source>
</evidence>
<feature type="non-terminal residue" evidence="1">
    <location>
        <position position="58"/>
    </location>
</feature>
<gene>
    <name evidence="1" type="ORF">L9F63_011588</name>
</gene>
<dbReference type="Proteomes" id="UP001233999">
    <property type="component" value="Unassembled WGS sequence"/>
</dbReference>
<comment type="caution">
    <text evidence="1">The sequence shown here is derived from an EMBL/GenBank/DDBJ whole genome shotgun (WGS) entry which is preliminary data.</text>
</comment>